<dbReference type="AlphaFoldDB" id="A0AAD1M9L4"/>
<keyword evidence="2" id="KW-0732">Signal</keyword>
<feature type="compositionally biased region" description="Polar residues" evidence="1">
    <location>
        <begin position="48"/>
        <end position="60"/>
    </location>
</feature>
<evidence type="ECO:0008006" key="5">
    <source>
        <dbReference type="Google" id="ProtNLM"/>
    </source>
</evidence>
<sequence>MQRLIVRSAVAAIAIAAAALGSVTVASAAPNGPCEEVTYVGVCGPVREQQQNRTSPQQSMDDVVVPGLGNNPLTLG</sequence>
<evidence type="ECO:0000256" key="1">
    <source>
        <dbReference type="SAM" id="MobiDB-lite"/>
    </source>
</evidence>
<accession>A0AAD1M9L4</accession>
<dbReference type="EMBL" id="AP022560">
    <property type="protein sequence ID" value="BBX04756.1"/>
    <property type="molecule type" value="Genomic_DNA"/>
</dbReference>
<name>A0AAD1M9L4_9MYCO</name>
<feature type="signal peptide" evidence="2">
    <location>
        <begin position="1"/>
        <end position="28"/>
    </location>
</feature>
<organism evidence="3 4">
    <name type="scientific">Mycolicibacterium moriokaense</name>
    <dbReference type="NCBI Taxonomy" id="39691"/>
    <lineage>
        <taxon>Bacteria</taxon>
        <taxon>Bacillati</taxon>
        <taxon>Actinomycetota</taxon>
        <taxon>Actinomycetes</taxon>
        <taxon>Mycobacteriales</taxon>
        <taxon>Mycobacteriaceae</taxon>
        <taxon>Mycolicibacterium</taxon>
    </lineage>
</organism>
<feature type="region of interest" description="Disordered" evidence="1">
    <location>
        <begin position="48"/>
        <end position="76"/>
    </location>
</feature>
<proteinExistence type="predicted"/>
<gene>
    <name evidence="3" type="ORF">MMOR_56920</name>
</gene>
<reference evidence="3 4" key="1">
    <citation type="journal article" date="2019" name="Emerg. Microbes Infect.">
        <title>Comprehensive subspecies identification of 175 nontuberculous mycobacteria species based on 7547 genomic profiles.</title>
        <authorList>
            <person name="Matsumoto Y."/>
            <person name="Kinjo T."/>
            <person name="Motooka D."/>
            <person name="Nabeya D."/>
            <person name="Jung N."/>
            <person name="Uechi K."/>
            <person name="Horii T."/>
            <person name="Iida T."/>
            <person name="Fujita J."/>
            <person name="Nakamura S."/>
        </authorList>
    </citation>
    <scope>NUCLEOTIDE SEQUENCE [LARGE SCALE GENOMIC DNA]</scope>
    <source>
        <strain evidence="3 4">JCM 6375</strain>
    </source>
</reference>
<dbReference type="Proteomes" id="UP000466681">
    <property type="component" value="Chromosome"/>
</dbReference>
<protein>
    <recommendedName>
        <fullName evidence="5">Secreted protein</fullName>
    </recommendedName>
</protein>
<keyword evidence="4" id="KW-1185">Reference proteome</keyword>
<evidence type="ECO:0000313" key="3">
    <source>
        <dbReference type="EMBL" id="BBX04756.1"/>
    </source>
</evidence>
<dbReference type="KEGG" id="mmor:MMOR_56920"/>
<evidence type="ECO:0000256" key="2">
    <source>
        <dbReference type="SAM" id="SignalP"/>
    </source>
</evidence>
<evidence type="ECO:0000313" key="4">
    <source>
        <dbReference type="Proteomes" id="UP000466681"/>
    </source>
</evidence>
<feature type="chain" id="PRO_5042214881" description="Secreted protein" evidence="2">
    <location>
        <begin position="29"/>
        <end position="76"/>
    </location>
</feature>